<evidence type="ECO:0000256" key="11">
    <source>
        <dbReference type="SAM" id="MobiDB-lite"/>
    </source>
</evidence>
<dbReference type="GO" id="GO:0015031">
    <property type="term" value="P:protein transport"/>
    <property type="evidence" value="ECO:0007669"/>
    <property type="project" value="UniProtKB-KW"/>
</dbReference>
<evidence type="ECO:0000256" key="2">
    <source>
        <dbReference type="ARBA" id="ARBA00007683"/>
    </source>
</evidence>
<feature type="compositionally biased region" description="Acidic residues" evidence="11">
    <location>
        <begin position="423"/>
        <end position="444"/>
    </location>
</feature>
<gene>
    <name evidence="12" type="ORF">PaG_01728</name>
</gene>
<evidence type="ECO:0000256" key="7">
    <source>
        <dbReference type="ARBA" id="ARBA00022927"/>
    </source>
</evidence>
<evidence type="ECO:0000256" key="3">
    <source>
        <dbReference type="ARBA" id="ARBA00018067"/>
    </source>
</evidence>
<keyword evidence="13" id="KW-1185">Reference proteome</keyword>
<name>W3VPG8_MOEAP</name>
<accession>W3VPG8</accession>
<feature type="compositionally biased region" description="Low complexity" evidence="11">
    <location>
        <begin position="445"/>
        <end position="456"/>
    </location>
</feature>
<comment type="caution">
    <text evidence="12">The sequence shown here is derived from an EMBL/GenBank/DDBJ whole genome shotgun (WGS) entry which is preliminary data.</text>
</comment>
<dbReference type="GO" id="GO:0005829">
    <property type="term" value="C:cytosol"/>
    <property type="evidence" value="ECO:0007669"/>
    <property type="project" value="TreeGrafter"/>
</dbReference>
<dbReference type="Proteomes" id="UP000019462">
    <property type="component" value="Unassembled WGS sequence"/>
</dbReference>
<dbReference type="GO" id="GO:0000407">
    <property type="term" value="C:phagophore assembly site"/>
    <property type="evidence" value="ECO:0007669"/>
    <property type="project" value="TreeGrafter"/>
</dbReference>
<dbReference type="GO" id="GO:0000045">
    <property type="term" value="P:autophagosome assembly"/>
    <property type="evidence" value="ECO:0007669"/>
    <property type="project" value="TreeGrafter"/>
</dbReference>
<feature type="compositionally biased region" description="Low complexity" evidence="11">
    <location>
        <begin position="412"/>
        <end position="421"/>
    </location>
</feature>
<feature type="region of interest" description="Disordered" evidence="11">
    <location>
        <begin position="400"/>
        <end position="456"/>
    </location>
</feature>
<feature type="region of interest" description="Disordered" evidence="11">
    <location>
        <begin position="604"/>
        <end position="623"/>
    </location>
</feature>
<keyword evidence="4" id="KW-0813">Transport</keyword>
<protein>
    <recommendedName>
        <fullName evidence="3">Autophagy-related protein 3</fullName>
    </recommendedName>
    <alternativeName>
        <fullName evidence="9 10">Autophagy-related E2-like conjugation enzyme ATG3</fullName>
    </alternativeName>
</protein>
<dbReference type="GO" id="GO:0044804">
    <property type="term" value="P:nucleophagy"/>
    <property type="evidence" value="ECO:0007669"/>
    <property type="project" value="TreeGrafter"/>
</dbReference>
<dbReference type="EMBL" id="AWNI01000008">
    <property type="protein sequence ID" value="ETS63444.1"/>
    <property type="molecule type" value="Genomic_DNA"/>
</dbReference>
<dbReference type="AlphaFoldDB" id="W3VPG8"/>
<keyword evidence="5" id="KW-0963">Cytoplasm</keyword>
<comment type="similarity">
    <text evidence="2">Belongs to the ATG3 family.</text>
</comment>
<dbReference type="Pfam" id="PF03987">
    <property type="entry name" value="Autophagy_act_C"/>
    <property type="match status" value="1"/>
</dbReference>
<dbReference type="GO" id="GO:0000422">
    <property type="term" value="P:autophagy of mitochondrion"/>
    <property type="evidence" value="ECO:0007669"/>
    <property type="project" value="TreeGrafter"/>
</dbReference>
<dbReference type="GO" id="GO:0019776">
    <property type="term" value="F:Atg8-family ligase activity"/>
    <property type="evidence" value="ECO:0007669"/>
    <property type="project" value="TreeGrafter"/>
</dbReference>
<feature type="compositionally biased region" description="Polar residues" evidence="11">
    <location>
        <begin position="400"/>
        <end position="411"/>
    </location>
</feature>
<keyword evidence="8" id="KW-0072">Autophagy</keyword>
<reference evidence="12 13" key="1">
    <citation type="journal article" date="2014" name="Genome Announc.">
        <title>Genome sequence of the basidiomycetous fungus Pseudozyma aphidis DSM70725, an efficient producer of biosurfactant mannosylerythritol lipids.</title>
        <authorList>
            <person name="Lorenz S."/>
            <person name="Guenther M."/>
            <person name="Grumaz C."/>
            <person name="Rupp S."/>
            <person name="Zibek S."/>
            <person name="Sohn K."/>
        </authorList>
    </citation>
    <scope>NUCLEOTIDE SEQUENCE [LARGE SCALE GENOMIC DNA]</scope>
    <source>
        <strain evidence="13">ATCC 32657 / CBS 517.83 / DSM 70725 / JCM 10318 / NBRC 10182 / NRRL Y-7954 / St-0401</strain>
    </source>
</reference>
<dbReference type="HOGENOM" id="CLU_027518_2_0_1"/>
<dbReference type="InterPro" id="IPR007135">
    <property type="entry name" value="Atg3/Atg10"/>
</dbReference>
<dbReference type="PANTHER" id="PTHR12866:SF2">
    <property type="entry name" value="UBIQUITIN-LIKE-CONJUGATING ENZYME ATG3"/>
    <property type="match status" value="1"/>
</dbReference>
<dbReference type="OrthoDB" id="1584384at2759"/>
<feature type="region of interest" description="Disordered" evidence="11">
    <location>
        <begin position="353"/>
        <end position="387"/>
    </location>
</feature>
<evidence type="ECO:0000313" key="13">
    <source>
        <dbReference type="Proteomes" id="UP000019462"/>
    </source>
</evidence>
<proteinExistence type="inferred from homology"/>
<dbReference type="GO" id="GO:0061723">
    <property type="term" value="P:glycophagy"/>
    <property type="evidence" value="ECO:0007669"/>
    <property type="project" value="TreeGrafter"/>
</dbReference>
<comment type="subcellular location">
    <subcellularLocation>
        <location evidence="1">Cytoplasm</location>
    </subcellularLocation>
</comment>
<organism evidence="12 13">
    <name type="scientific">Moesziomyces aphidis</name>
    <name type="common">Pseudozyma aphidis</name>
    <dbReference type="NCBI Taxonomy" id="84754"/>
    <lineage>
        <taxon>Eukaryota</taxon>
        <taxon>Fungi</taxon>
        <taxon>Dikarya</taxon>
        <taxon>Basidiomycota</taxon>
        <taxon>Ustilaginomycotina</taxon>
        <taxon>Ustilaginomycetes</taxon>
        <taxon>Ustilaginales</taxon>
        <taxon>Ustilaginaceae</taxon>
        <taxon>Moesziomyces</taxon>
    </lineage>
</organism>
<sequence length="657" mass="70217">MSLEDKIEAVDAKEMSTWAQQHATYIAGGMAVQSGLGGAATAEQASNPACRAFDEAALFPPASSSSASRLLGFLSTVSRRMRILAPWLQPAFEFSFNPGWESTAGWPVCSFAPAIRLMLKQSIGVPLTFVSALAHRDGTAAISLGHWIADARCGTGSPMRYSIVMYLTIPAPVGAVWVRSGRLRCQSPLAARLSIPLHSPTILNVGPIFLLSTHWHRSLFEESPSPPHVLQTPIMNALQTHFWAVREYLSPVLRESKFKEHGRITPDEFVAAGDFLSYKFPTWQWCAGSPSKARDYLPKDKQFLISCGVPSLRRVSQIEKGVGVGVKDDDERLMSFADGDDGADDDQWVATHFDANKSSSSGVADMIDIPDIGEDQSAPEHQLTEGQEDDLAARVAGISVGSQNTMPPSTSAGEIGDIPDIPDIPDMEDEADDLAGGVEEEDDPATAAVSAAGANTSAGDNGKLLSVRKYDCIITYDKYYQTPRMWLVGYDEHGVPLKPAQIFEDVSSDYAQKTVTIEPFPHGHAGPDSSASSSSASAAGVATASIHPCKHASVMKKVIERMNASVIEEQRKAAAAAGGAGAPAPDKKKKKAWSVASAVKRVTGSTADEAPATAQSEGAEAAEEDVQGLRVDQYMIIFLKFMASIVPAIEIDATQAL</sequence>
<evidence type="ECO:0000313" key="12">
    <source>
        <dbReference type="EMBL" id="ETS63444.1"/>
    </source>
</evidence>
<keyword evidence="7" id="KW-0653">Protein transport</keyword>
<evidence type="ECO:0000256" key="4">
    <source>
        <dbReference type="ARBA" id="ARBA00022448"/>
    </source>
</evidence>
<keyword evidence="6" id="KW-0833">Ubl conjugation pathway</keyword>
<dbReference type="PANTHER" id="PTHR12866">
    <property type="entry name" value="UBIQUITIN-LIKE-CONJUGATING ENZYME ATG3"/>
    <property type="match status" value="1"/>
</dbReference>
<evidence type="ECO:0000256" key="9">
    <source>
        <dbReference type="ARBA" id="ARBA00032144"/>
    </source>
</evidence>
<evidence type="ECO:0000256" key="10">
    <source>
        <dbReference type="ARBA" id="ARBA00033139"/>
    </source>
</evidence>
<evidence type="ECO:0000256" key="6">
    <source>
        <dbReference type="ARBA" id="ARBA00022786"/>
    </source>
</evidence>
<evidence type="ECO:0000256" key="1">
    <source>
        <dbReference type="ARBA" id="ARBA00004496"/>
    </source>
</evidence>
<evidence type="ECO:0000256" key="5">
    <source>
        <dbReference type="ARBA" id="ARBA00022490"/>
    </source>
</evidence>
<evidence type="ECO:0000256" key="8">
    <source>
        <dbReference type="ARBA" id="ARBA00023006"/>
    </source>
</evidence>